<name>A0ABQ5B4H0_9ASTR</name>
<comment type="caution">
    <text evidence="2">The sequence shown here is derived from an EMBL/GenBank/DDBJ whole genome shotgun (WGS) entry which is preliminary data.</text>
</comment>
<dbReference type="Pfam" id="PF07727">
    <property type="entry name" value="RVT_2"/>
    <property type="match status" value="1"/>
</dbReference>
<protein>
    <submittedName>
        <fullName evidence="2">Retrovirus-related pol polyprotein from transposon TNT 1-94</fullName>
    </submittedName>
</protein>
<dbReference type="PANTHER" id="PTHR11439">
    <property type="entry name" value="GAG-POL-RELATED RETROTRANSPOSON"/>
    <property type="match status" value="1"/>
</dbReference>
<reference evidence="2" key="2">
    <citation type="submission" date="2022-01" db="EMBL/GenBank/DDBJ databases">
        <authorList>
            <person name="Yamashiro T."/>
            <person name="Shiraishi A."/>
            <person name="Satake H."/>
            <person name="Nakayama K."/>
        </authorList>
    </citation>
    <scope>NUCLEOTIDE SEQUENCE</scope>
</reference>
<dbReference type="Proteomes" id="UP001151760">
    <property type="component" value="Unassembled WGS sequence"/>
</dbReference>
<dbReference type="PANTHER" id="PTHR11439:SF509">
    <property type="entry name" value="RNA-DIRECTED DNA POLYMERASE"/>
    <property type="match status" value="1"/>
</dbReference>
<evidence type="ECO:0000313" key="2">
    <source>
        <dbReference type="EMBL" id="GJT09795.1"/>
    </source>
</evidence>
<proteinExistence type="predicted"/>
<feature type="domain" description="Reverse transcriptase Ty1/copia-type" evidence="1">
    <location>
        <begin position="1"/>
        <end position="81"/>
    </location>
</feature>
<keyword evidence="3" id="KW-1185">Reference proteome</keyword>
<accession>A0ABQ5B4H0</accession>
<evidence type="ECO:0000259" key="1">
    <source>
        <dbReference type="Pfam" id="PF07727"/>
    </source>
</evidence>
<dbReference type="EMBL" id="BQNB010012937">
    <property type="protein sequence ID" value="GJT09795.1"/>
    <property type="molecule type" value="Genomic_DNA"/>
</dbReference>
<dbReference type="CDD" id="cd09272">
    <property type="entry name" value="RNase_HI_RT_Ty1"/>
    <property type="match status" value="1"/>
</dbReference>
<gene>
    <name evidence="2" type="ORF">Tco_0856837</name>
</gene>
<dbReference type="InterPro" id="IPR013103">
    <property type="entry name" value="RVT_2"/>
</dbReference>
<organism evidence="2 3">
    <name type="scientific">Tanacetum coccineum</name>
    <dbReference type="NCBI Taxonomy" id="301880"/>
    <lineage>
        <taxon>Eukaryota</taxon>
        <taxon>Viridiplantae</taxon>
        <taxon>Streptophyta</taxon>
        <taxon>Embryophyta</taxon>
        <taxon>Tracheophyta</taxon>
        <taxon>Spermatophyta</taxon>
        <taxon>Magnoliopsida</taxon>
        <taxon>eudicotyledons</taxon>
        <taxon>Gunneridae</taxon>
        <taxon>Pentapetalae</taxon>
        <taxon>asterids</taxon>
        <taxon>campanulids</taxon>
        <taxon>Asterales</taxon>
        <taxon>Asteraceae</taxon>
        <taxon>Asteroideae</taxon>
        <taxon>Anthemideae</taxon>
        <taxon>Anthemidinae</taxon>
        <taxon>Tanacetum</taxon>
    </lineage>
</organism>
<reference evidence="2" key="1">
    <citation type="journal article" date="2022" name="Int. J. Mol. Sci.">
        <title>Draft Genome of Tanacetum Coccineum: Genomic Comparison of Closely Related Tanacetum-Family Plants.</title>
        <authorList>
            <person name="Yamashiro T."/>
            <person name="Shiraishi A."/>
            <person name="Nakayama K."/>
            <person name="Satake H."/>
        </authorList>
    </citation>
    <scope>NUCLEOTIDE SEQUENCE</scope>
</reference>
<evidence type="ECO:0000313" key="3">
    <source>
        <dbReference type="Proteomes" id="UP001151760"/>
    </source>
</evidence>
<sequence length="251" mass="28056">MVAQGFRQEEGIDFEESFAPVARLESIRIFIANAANKNMTIYQMDVKMTFLNGELREVVYVTHPKGFIDQDKPNYVYRLKRHSMFLNKLYARGLQISQSPRGIFINQSNYALEIIKKYGMLSSDPVDTPMVDKSKLDEDLQGKPVDPTHYRGMIGTIDMGLWYSKDSCITLTAYADADHAGCQDTKRSTSGSAQFMTDKLVRWLSKNKKCTTISSTEAEHIALSGCGGILQRLEAFVAPPIGCGESDVGID</sequence>